<dbReference type="AlphaFoldDB" id="A0A0S4JBK0"/>
<keyword evidence="2" id="KW-1185">Reference proteome</keyword>
<sequence>MKHHKSYLDIFGKDRKHLRPHQLMFLLHIALCTGVPRLMNACLREHLKDQIPEDAPPPPGVQSPRGKVVVARRTGKCFHPDSTALMKTFWAQTCDGPATQTTITEAMCMRAAELVSGFETPNIFSLEGDRDYRVFALDSKLADSCIVTDVAHTLQIGTGSESRVLVSPSFLRTVAGRWPTSGQSSVRVYVLALAEALTHHMSLATTLLRIGGTLVAYGDVPVSDEERESRQHIPICDQLISRWKATTTVGFEELTFEALCLHLSCALEDARGFKKTVYKLLRRVVCSNVPDEAAEMAVLVALHGSQELQDAIFDLTDIRSTRSAALPSEGSTSFTRLQRALAHGRHFCFRPSNLAINPKTAWCF</sequence>
<reference evidence="2" key="1">
    <citation type="submission" date="2015-09" db="EMBL/GenBank/DDBJ databases">
        <authorList>
            <consortium name="Pathogen Informatics"/>
        </authorList>
    </citation>
    <scope>NUCLEOTIDE SEQUENCE [LARGE SCALE GENOMIC DNA]</scope>
    <source>
        <strain evidence="2">Lake Konstanz</strain>
    </source>
</reference>
<dbReference type="EMBL" id="CYKH01001679">
    <property type="protein sequence ID" value="CUG88874.1"/>
    <property type="molecule type" value="Genomic_DNA"/>
</dbReference>
<dbReference type="VEuPathDB" id="TriTrypDB:BSAL_17715"/>
<protein>
    <submittedName>
        <fullName evidence="1">Uncharacterized protein</fullName>
    </submittedName>
</protein>
<organism evidence="1 2">
    <name type="scientific">Bodo saltans</name>
    <name type="common">Flagellated protozoan</name>
    <dbReference type="NCBI Taxonomy" id="75058"/>
    <lineage>
        <taxon>Eukaryota</taxon>
        <taxon>Discoba</taxon>
        <taxon>Euglenozoa</taxon>
        <taxon>Kinetoplastea</taxon>
        <taxon>Metakinetoplastina</taxon>
        <taxon>Eubodonida</taxon>
        <taxon>Bodonidae</taxon>
        <taxon>Bodo</taxon>
    </lineage>
</organism>
<name>A0A0S4JBK0_BODSA</name>
<proteinExistence type="predicted"/>
<gene>
    <name evidence="1" type="ORF">BSAL_17715</name>
</gene>
<evidence type="ECO:0000313" key="2">
    <source>
        <dbReference type="Proteomes" id="UP000051952"/>
    </source>
</evidence>
<evidence type="ECO:0000313" key="1">
    <source>
        <dbReference type="EMBL" id="CUG88874.1"/>
    </source>
</evidence>
<accession>A0A0S4JBK0</accession>
<dbReference type="Proteomes" id="UP000051952">
    <property type="component" value="Unassembled WGS sequence"/>
</dbReference>